<evidence type="ECO:0000256" key="1">
    <source>
        <dbReference type="SAM" id="MobiDB-lite"/>
    </source>
</evidence>
<reference evidence="3 4" key="1">
    <citation type="submission" date="2024-09" db="EMBL/GenBank/DDBJ databases">
        <authorList>
            <person name="Sun Q."/>
            <person name="Mori K."/>
        </authorList>
    </citation>
    <scope>NUCLEOTIDE SEQUENCE [LARGE SCALE GENOMIC DNA]</scope>
    <source>
        <strain evidence="3 4">JCM 3331</strain>
    </source>
</reference>
<feature type="compositionally biased region" description="Basic and acidic residues" evidence="1">
    <location>
        <begin position="10"/>
        <end position="19"/>
    </location>
</feature>
<dbReference type="Gene3D" id="3.30.450.180">
    <property type="match status" value="1"/>
</dbReference>
<gene>
    <name evidence="3" type="ORF">ACFFTL_21025</name>
</gene>
<feature type="region of interest" description="Disordered" evidence="1">
    <location>
        <begin position="289"/>
        <end position="328"/>
    </location>
</feature>
<dbReference type="RefSeq" id="WP_345518157.1">
    <property type="nucleotide sequence ID" value="NZ_BAAAXD010000045.1"/>
</dbReference>
<evidence type="ECO:0000259" key="2">
    <source>
        <dbReference type="PROSITE" id="PS50943"/>
    </source>
</evidence>
<proteinExistence type="predicted"/>
<accession>A0ABV5RCS3</accession>
<dbReference type="InterPro" id="IPR001387">
    <property type="entry name" value="Cro/C1-type_HTH"/>
</dbReference>
<organism evidence="3 4">
    <name type="scientific">Streptomyces yanii</name>
    <dbReference type="NCBI Taxonomy" id="78510"/>
    <lineage>
        <taxon>Bacteria</taxon>
        <taxon>Bacillati</taxon>
        <taxon>Actinomycetota</taxon>
        <taxon>Actinomycetes</taxon>
        <taxon>Kitasatosporales</taxon>
        <taxon>Streptomycetaceae</taxon>
        <taxon>Streptomyces</taxon>
    </lineage>
</organism>
<dbReference type="EMBL" id="JBHMCG010000097">
    <property type="protein sequence ID" value="MFB9574704.1"/>
    <property type="molecule type" value="Genomic_DNA"/>
</dbReference>
<dbReference type="SUPFAM" id="SSF47413">
    <property type="entry name" value="lambda repressor-like DNA-binding domains"/>
    <property type="match status" value="1"/>
</dbReference>
<dbReference type="Pfam" id="PF17765">
    <property type="entry name" value="MLTR_LBD"/>
    <property type="match status" value="1"/>
</dbReference>
<feature type="compositionally biased region" description="Basic and acidic residues" evidence="1">
    <location>
        <begin position="300"/>
        <end position="316"/>
    </location>
</feature>
<dbReference type="InterPro" id="IPR010982">
    <property type="entry name" value="Lambda_DNA-bd_dom_sf"/>
</dbReference>
<feature type="domain" description="HTH cro/C1-type" evidence="2">
    <location>
        <begin position="42"/>
        <end position="89"/>
    </location>
</feature>
<dbReference type="Proteomes" id="UP001589710">
    <property type="component" value="Unassembled WGS sequence"/>
</dbReference>
<dbReference type="PANTHER" id="PTHR35010">
    <property type="entry name" value="BLL4672 PROTEIN-RELATED"/>
    <property type="match status" value="1"/>
</dbReference>
<name>A0ABV5RCS3_9ACTN</name>
<evidence type="ECO:0000313" key="4">
    <source>
        <dbReference type="Proteomes" id="UP001589710"/>
    </source>
</evidence>
<comment type="caution">
    <text evidence="3">The sequence shown here is derived from an EMBL/GenBank/DDBJ whole genome shotgun (WGS) entry which is preliminary data.</text>
</comment>
<protein>
    <submittedName>
        <fullName evidence="3">Helix-turn-helix transcriptional regulator</fullName>
    </submittedName>
</protein>
<dbReference type="Pfam" id="PF13560">
    <property type="entry name" value="HTH_31"/>
    <property type="match status" value="1"/>
</dbReference>
<dbReference type="CDD" id="cd00093">
    <property type="entry name" value="HTH_XRE"/>
    <property type="match status" value="1"/>
</dbReference>
<dbReference type="Gene3D" id="1.10.260.40">
    <property type="entry name" value="lambda repressor-like DNA-binding domains"/>
    <property type="match status" value="1"/>
</dbReference>
<dbReference type="InterPro" id="IPR041413">
    <property type="entry name" value="MLTR_LBD"/>
</dbReference>
<evidence type="ECO:0000313" key="3">
    <source>
        <dbReference type="EMBL" id="MFB9574704.1"/>
    </source>
</evidence>
<dbReference type="SMART" id="SM00530">
    <property type="entry name" value="HTH_XRE"/>
    <property type="match status" value="1"/>
</dbReference>
<keyword evidence="4" id="KW-1185">Reference proteome</keyword>
<dbReference type="PANTHER" id="PTHR35010:SF2">
    <property type="entry name" value="BLL4672 PROTEIN"/>
    <property type="match status" value="1"/>
</dbReference>
<sequence>MAKASPGSGDNKELSEFLRSRRARVSPEQAGVTPGASRRVPGLRREEVALSAGLSVDYYIRLERGRVANASEAVLEAVARALRLDDVERAHLFNLARPQSVARVSRPAVPRRVRPGAYALLEVLRETPAMILDGRMDVLALNRMARVIFVDFEARPARERNLARFVFLDPAARELFIDWDMAARMVVTGLHLYAGRHPNDPQLTELIDQLSAVDEDFRRWWAAHDVEEFSHGTRHYRHPLLGEVTLDYETLIFPGDPDHWLFVSTAQPGSPSSEALRTLAGRIGDLETSVHASSASGPERLSDRQLEVKDHQKRIEAGGARPGVAGEL</sequence>
<feature type="region of interest" description="Disordered" evidence="1">
    <location>
        <begin position="1"/>
        <end position="39"/>
    </location>
</feature>
<dbReference type="PROSITE" id="PS50943">
    <property type="entry name" value="HTH_CROC1"/>
    <property type="match status" value="1"/>
</dbReference>